<dbReference type="Pfam" id="PF04290">
    <property type="entry name" value="DctQ"/>
    <property type="match status" value="1"/>
</dbReference>
<gene>
    <name evidence="11" type="ORF">M6D89_16265</name>
</gene>
<evidence type="ECO:0000259" key="10">
    <source>
        <dbReference type="Pfam" id="PF04290"/>
    </source>
</evidence>
<dbReference type="RefSeq" id="WP_253969153.1">
    <property type="nucleotide sequence ID" value="NZ_JAMFTH010000007.1"/>
</dbReference>
<keyword evidence="12" id="KW-1185">Reference proteome</keyword>
<evidence type="ECO:0000256" key="5">
    <source>
        <dbReference type="ARBA" id="ARBA00022692"/>
    </source>
</evidence>
<evidence type="ECO:0000256" key="6">
    <source>
        <dbReference type="ARBA" id="ARBA00022989"/>
    </source>
</evidence>
<organism evidence="11 12">
    <name type="scientific">Gilvimarinus xylanilyticus</name>
    <dbReference type="NCBI Taxonomy" id="2944139"/>
    <lineage>
        <taxon>Bacteria</taxon>
        <taxon>Pseudomonadati</taxon>
        <taxon>Pseudomonadota</taxon>
        <taxon>Gammaproteobacteria</taxon>
        <taxon>Cellvibrionales</taxon>
        <taxon>Cellvibrionaceae</taxon>
        <taxon>Gilvimarinus</taxon>
    </lineage>
</organism>
<keyword evidence="5 9" id="KW-0812">Transmembrane</keyword>
<keyword evidence="3" id="KW-1003">Cell membrane</keyword>
<feature type="domain" description="Tripartite ATP-independent periplasmic transporters DctQ component" evidence="10">
    <location>
        <begin position="23"/>
        <end position="152"/>
    </location>
</feature>
<comment type="similarity">
    <text evidence="8 9">Belongs to the TRAP transporter small permease family.</text>
</comment>
<reference evidence="11" key="1">
    <citation type="submission" date="2022-05" db="EMBL/GenBank/DDBJ databases">
        <authorList>
            <person name="Sun H.-N."/>
        </authorList>
    </citation>
    <scope>NUCLEOTIDE SEQUENCE</scope>
    <source>
        <strain evidence="11">HB14</strain>
    </source>
</reference>
<evidence type="ECO:0000256" key="2">
    <source>
        <dbReference type="ARBA" id="ARBA00022448"/>
    </source>
</evidence>
<dbReference type="Proteomes" id="UP001139319">
    <property type="component" value="Unassembled WGS sequence"/>
</dbReference>
<comment type="function">
    <text evidence="9">Part of the tripartite ATP-independent periplasmic (TRAP) transport system.</text>
</comment>
<comment type="caution">
    <text evidence="11">The sequence shown here is derived from an EMBL/GenBank/DDBJ whole genome shotgun (WGS) entry which is preliminary data.</text>
</comment>
<feature type="transmembrane region" description="Helical" evidence="9">
    <location>
        <begin position="128"/>
        <end position="147"/>
    </location>
</feature>
<dbReference type="PANTHER" id="PTHR35011">
    <property type="entry name" value="2,3-DIKETO-L-GULONATE TRAP TRANSPORTER SMALL PERMEASE PROTEIN YIAM"/>
    <property type="match status" value="1"/>
</dbReference>
<dbReference type="InterPro" id="IPR007387">
    <property type="entry name" value="TRAP_DctQ"/>
</dbReference>
<dbReference type="GO" id="GO:0022857">
    <property type="term" value="F:transmembrane transporter activity"/>
    <property type="evidence" value="ECO:0007669"/>
    <property type="project" value="UniProtKB-UniRule"/>
</dbReference>
<dbReference type="GO" id="GO:0005886">
    <property type="term" value="C:plasma membrane"/>
    <property type="evidence" value="ECO:0007669"/>
    <property type="project" value="UniProtKB-SubCell"/>
</dbReference>
<reference evidence="11" key="2">
    <citation type="submission" date="2023-01" db="EMBL/GenBank/DDBJ databases">
        <title>Gilvimarinus xylanilyticus HB14 isolated from Caulerpa lentillifera aquaculture base in Hainan, China.</title>
        <authorList>
            <person name="Zhang Y.-J."/>
        </authorList>
    </citation>
    <scope>NUCLEOTIDE SEQUENCE</scope>
    <source>
        <strain evidence="11">HB14</strain>
    </source>
</reference>
<evidence type="ECO:0000313" key="12">
    <source>
        <dbReference type="Proteomes" id="UP001139319"/>
    </source>
</evidence>
<accession>A0A9X2HZF0</accession>
<keyword evidence="7 9" id="KW-0472">Membrane</keyword>
<comment type="subcellular location">
    <subcellularLocation>
        <location evidence="1 9">Cell inner membrane</location>
        <topology evidence="1 9">Multi-pass membrane protein</topology>
    </subcellularLocation>
</comment>
<keyword evidence="6 9" id="KW-1133">Transmembrane helix</keyword>
<name>A0A9X2HZF0_9GAMM</name>
<feature type="transmembrane region" description="Helical" evidence="9">
    <location>
        <begin position="47"/>
        <end position="65"/>
    </location>
</feature>
<evidence type="ECO:0000256" key="7">
    <source>
        <dbReference type="ARBA" id="ARBA00023136"/>
    </source>
</evidence>
<protein>
    <recommendedName>
        <fullName evidence="9">TRAP transporter small permease protein</fullName>
    </recommendedName>
</protein>
<evidence type="ECO:0000256" key="9">
    <source>
        <dbReference type="RuleBase" id="RU369079"/>
    </source>
</evidence>
<keyword evidence="2 9" id="KW-0813">Transport</keyword>
<dbReference type="GO" id="GO:0015740">
    <property type="term" value="P:C4-dicarboxylate transport"/>
    <property type="evidence" value="ECO:0007669"/>
    <property type="project" value="TreeGrafter"/>
</dbReference>
<comment type="subunit">
    <text evidence="9">The complex comprises the extracytoplasmic solute receptor protein and the two transmembrane proteins.</text>
</comment>
<dbReference type="PANTHER" id="PTHR35011:SF2">
    <property type="entry name" value="2,3-DIKETO-L-GULONATE TRAP TRANSPORTER SMALL PERMEASE PROTEIN YIAM"/>
    <property type="match status" value="1"/>
</dbReference>
<sequence length="164" mass="18425">MKALSNFIEKILGAFVGLLMAVMVLDVTWQVLTRFVLKEPSSYTEELARFLLVWIGLLGAAYAYRKKAHLGLDILSQKLEGIAKRRLDIFISLVCMLFACVIMIYGGSKLMLLTLELDQMSAALQVKVGYLYSVIPLSGLLIVLFSLDRIVNGDPEPEELEFYE</sequence>
<evidence type="ECO:0000313" key="11">
    <source>
        <dbReference type="EMBL" id="MCP8900865.1"/>
    </source>
</evidence>
<feature type="transmembrane region" description="Helical" evidence="9">
    <location>
        <begin position="86"/>
        <end position="108"/>
    </location>
</feature>
<keyword evidence="4 9" id="KW-0997">Cell inner membrane</keyword>
<proteinExistence type="inferred from homology"/>
<evidence type="ECO:0000256" key="1">
    <source>
        <dbReference type="ARBA" id="ARBA00004429"/>
    </source>
</evidence>
<evidence type="ECO:0000256" key="3">
    <source>
        <dbReference type="ARBA" id="ARBA00022475"/>
    </source>
</evidence>
<evidence type="ECO:0000256" key="4">
    <source>
        <dbReference type="ARBA" id="ARBA00022519"/>
    </source>
</evidence>
<dbReference type="EMBL" id="JAMFTH010000007">
    <property type="protein sequence ID" value="MCP8900865.1"/>
    <property type="molecule type" value="Genomic_DNA"/>
</dbReference>
<dbReference type="InterPro" id="IPR055348">
    <property type="entry name" value="DctQ"/>
</dbReference>
<dbReference type="AlphaFoldDB" id="A0A9X2HZF0"/>
<feature type="transmembrane region" description="Helical" evidence="9">
    <location>
        <begin position="12"/>
        <end position="32"/>
    </location>
</feature>
<evidence type="ECO:0000256" key="8">
    <source>
        <dbReference type="ARBA" id="ARBA00038436"/>
    </source>
</evidence>